<proteinExistence type="predicted"/>
<sequence length="15" mass="1867">MFLEIFDLYLVTLSY</sequence>
<dbReference type="EMBL" id="NCVQ01000007">
    <property type="protein sequence ID" value="PWZ19674.1"/>
    <property type="molecule type" value="Genomic_DNA"/>
</dbReference>
<evidence type="ECO:0000313" key="1">
    <source>
        <dbReference type="EMBL" id="PWZ19674.1"/>
    </source>
</evidence>
<organism evidence="1">
    <name type="scientific">Zea mays</name>
    <name type="common">Maize</name>
    <dbReference type="NCBI Taxonomy" id="4577"/>
    <lineage>
        <taxon>Eukaryota</taxon>
        <taxon>Viridiplantae</taxon>
        <taxon>Streptophyta</taxon>
        <taxon>Embryophyta</taxon>
        <taxon>Tracheophyta</taxon>
        <taxon>Spermatophyta</taxon>
        <taxon>Magnoliopsida</taxon>
        <taxon>Liliopsida</taxon>
        <taxon>Poales</taxon>
        <taxon>Poaceae</taxon>
        <taxon>PACMAD clade</taxon>
        <taxon>Panicoideae</taxon>
        <taxon>Andropogonodae</taxon>
        <taxon>Andropogoneae</taxon>
        <taxon>Tripsacinae</taxon>
        <taxon>Zea</taxon>
    </lineage>
</organism>
<accession>A0A3L6EF50</accession>
<gene>
    <name evidence="1" type="ORF">Zm00014a_029274</name>
</gene>
<comment type="caution">
    <text evidence="1">The sequence shown here is derived from an EMBL/GenBank/DDBJ whole genome shotgun (WGS) entry which is preliminary data.</text>
</comment>
<dbReference type="Proteomes" id="UP000251960">
    <property type="component" value="Chromosome 6"/>
</dbReference>
<protein>
    <submittedName>
        <fullName evidence="1">Uncharacterized protein</fullName>
    </submittedName>
</protein>
<reference evidence="1" key="1">
    <citation type="journal article" date="2018" name="Nat. Genet.">
        <title>Extensive intraspecific gene order and gene structural variations between Mo17 and other maize genomes.</title>
        <authorList>
            <person name="Sun S."/>
            <person name="Zhou Y."/>
            <person name="Chen J."/>
            <person name="Shi J."/>
            <person name="Zhao H."/>
            <person name="Zhao H."/>
            <person name="Song W."/>
            <person name="Zhang M."/>
            <person name="Cui Y."/>
            <person name="Dong X."/>
            <person name="Liu H."/>
            <person name="Ma X."/>
            <person name="Jiao Y."/>
            <person name="Wang B."/>
            <person name="Wei X."/>
            <person name="Stein J.C."/>
            <person name="Glaubitz J.C."/>
            <person name="Lu F."/>
            <person name="Yu G."/>
            <person name="Liang C."/>
            <person name="Fengler K."/>
            <person name="Li B."/>
            <person name="Rafalski A."/>
            <person name="Schnable P.S."/>
            <person name="Ware D.H."/>
            <person name="Buckler E.S."/>
            <person name="Lai J."/>
        </authorList>
    </citation>
    <scope>NUCLEOTIDE SEQUENCE [LARGE SCALE GENOMIC DNA]</scope>
    <source>
        <tissue evidence="1">Seedling</tissue>
    </source>
</reference>
<name>A0A3L6EF50_MAIZE</name>